<dbReference type="RefSeq" id="WP_257784598.1">
    <property type="nucleotide sequence ID" value="NZ_CP016830.1"/>
</dbReference>
<keyword evidence="1" id="KW-0812">Transmembrane</keyword>
<evidence type="ECO:0000313" key="3">
    <source>
        <dbReference type="Proteomes" id="UP000195953"/>
    </source>
</evidence>
<evidence type="ECO:0000256" key="1">
    <source>
        <dbReference type="SAM" id="Phobius"/>
    </source>
</evidence>
<evidence type="ECO:0000313" key="2">
    <source>
        <dbReference type="EMBL" id="SMR03302.1"/>
    </source>
</evidence>
<keyword evidence="1" id="KW-0472">Membrane</keyword>
<feature type="transmembrane region" description="Helical" evidence="1">
    <location>
        <begin position="12"/>
        <end position="29"/>
    </location>
</feature>
<reference evidence="2 3" key="1">
    <citation type="submission" date="2017-05" db="EMBL/GenBank/DDBJ databases">
        <authorList>
            <person name="Song R."/>
            <person name="Chenine A.L."/>
            <person name="Ruprecht R.M."/>
        </authorList>
    </citation>
    <scope>NUCLEOTIDE SEQUENCE [LARGE SCALE GENOMIC DNA]</scope>
    <source>
        <strain evidence="2">PD5205</strain>
    </source>
</reference>
<dbReference type="EMBL" id="LT853885">
    <property type="protein sequence ID" value="SMR03302.1"/>
    <property type="molecule type" value="Genomic_DNA"/>
</dbReference>
<accession>A0A1Y6HN89</accession>
<keyword evidence="1" id="KW-1133">Transmembrane helix</keyword>
<dbReference type="Proteomes" id="UP000195953">
    <property type="component" value="Chromosome 1"/>
</dbReference>
<sequence>MRNGLEPPERALVVVTVLVLLAIFLVRDLRPLVDYLEARVATGV</sequence>
<proteinExistence type="predicted"/>
<name>A0A1Y6HN89_9XANT</name>
<protein>
    <submittedName>
        <fullName evidence="2">Uncharacterized protein</fullName>
    </submittedName>
</protein>
<organism evidence="2 3">
    <name type="scientific">Xanthomonas fragariae</name>
    <dbReference type="NCBI Taxonomy" id="48664"/>
    <lineage>
        <taxon>Bacteria</taxon>
        <taxon>Pseudomonadati</taxon>
        <taxon>Pseudomonadota</taxon>
        <taxon>Gammaproteobacteria</taxon>
        <taxon>Lysobacterales</taxon>
        <taxon>Lysobacteraceae</taxon>
        <taxon>Xanthomonas</taxon>
    </lineage>
</organism>
<dbReference type="AlphaFoldDB" id="A0A1Y6HN89"/>
<gene>
    <name evidence="2" type="ORF">PD5205_01999</name>
</gene>